<comment type="caution">
    <text evidence="3">The sequence shown here is derived from an EMBL/GenBank/DDBJ whole genome shotgun (WGS) entry which is preliminary data.</text>
</comment>
<dbReference type="Proteomes" id="UP000248925">
    <property type="component" value="Unassembled WGS sequence"/>
</dbReference>
<protein>
    <submittedName>
        <fullName evidence="3">Universal stress protein UspA</fullName>
    </submittedName>
</protein>
<dbReference type="Gene3D" id="3.40.50.620">
    <property type="entry name" value="HUPs"/>
    <property type="match status" value="1"/>
</dbReference>
<evidence type="ECO:0000259" key="2">
    <source>
        <dbReference type="Pfam" id="PF00582"/>
    </source>
</evidence>
<dbReference type="InterPro" id="IPR006016">
    <property type="entry name" value="UspA"/>
</dbReference>
<dbReference type="OrthoDB" id="9792500at2"/>
<dbReference type="CDD" id="cd00293">
    <property type="entry name" value="USP-like"/>
    <property type="match status" value="1"/>
</dbReference>
<dbReference type="InterPro" id="IPR014729">
    <property type="entry name" value="Rossmann-like_a/b/a_fold"/>
</dbReference>
<feature type="domain" description="UspA" evidence="2">
    <location>
        <begin position="1"/>
        <end position="134"/>
    </location>
</feature>
<organism evidence="3 4">
    <name type="scientific">Rhizobium tubonense</name>
    <dbReference type="NCBI Taxonomy" id="484088"/>
    <lineage>
        <taxon>Bacteria</taxon>
        <taxon>Pseudomonadati</taxon>
        <taxon>Pseudomonadota</taxon>
        <taxon>Alphaproteobacteria</taxon>
        <taxon>Hyphomicrobiales</taxon>
        <taxon>Rhizobiaceae</taxon>
        <taxon>Rhizobium/Agrobacterium group</taxon>
        <taxon>Rhizobium</taxon>
    </lineage>
</organism>
<dbReference type="PANTHER" id="PTHR46268">
    <property type="entry name" value="STRESS RESPONSE PROTEIN NHAX"/>
    <property type="match status" value="1"/>
</dbReference>
<proteinExistence type="inferred from homology"/>
<dbReference type="AlphaFoldDB" id="A0A2W4CSK6"/>
<evidence type="ECO:0000313" key="4">
    <source>
        <dbReference type="Proteomes" id="UP000248925"/>
    </source>
</evidence>
<dbReference type="EMBL" id="PCDP01000020">
    <property type="protein sequence ID" value="PZM15392.1"/>
    <property type="molecule type" value="Genomic_DNA"/>
</dbReference>
<sequence length="137" mass="14711">MYNTVVCAIGRGSRERTQQLITAASMLVAPNGKLHLVHVLDGLASSSAFPDEWDMGVIADVEKTLVRALRSTGTSASVHVREGRPSEGVVALLNEVHADLVVIVSHRDDALEHVFGSVLDHVVRNAPCSIHILRTTA</sequence>
<dbReference type="PANTHER" id="PTHR46268:SF6">
    <property type="entry name" value="UNIVERSAL STRESS PROTEIN UP12"/>
    <property type="match status" value="1"/>
</dbReference>
<name>A0A2W4CSK6_9HYPH</name>
<comment type="similarity">
    <text evidence="1">Belongs to the universal stress protein A family.</text>
</comment>
<evidence type="ECO:0000256" key="1">
    <source>
        <dbReference type="ARBA" id="ARBA00008791"/>
    </source>
</evidence>
<dbReference type="SUPFAM" id="SSF52402">
    <property type="entry name" value="Adenine nucleotide alpha hydrolases-like"/>
    <property type="match status" value="1"/>
</dbReference>
<gene>
    <name evidence="3" type="ORF">CPY51_07245</name>
</gene>
<reference evidence="3 4" key="1">
    <citation type="journal article" date="2018" name="Sci. Rep.">
        <title>Rhizobium tumorigenes sp. nov., a novel plant tumorigenic bacterium isolated from cane gall tumors on thornless blackberry.</title>
        <authorList>
            <person name="Kuzmanovi N."/>
            <person name="Smalla K."/>
            <person name="Gronow S."/>
            <person name="PuBawska J."/>
        </authorList>
    </citation>
    <scope>NUCLEOTIDE SEQUENCE [LARGE SCALE GENOMIC DNA]</scope>
    <source>
        <strain evidence="3 4">CCBAU 85046</strain>
    </source>
</reference>
<keyword evidence="4" id="KW-1185">Reference proteome</keyword>
<dbReference type="RefSeq" id="WP_111159622.1">
    <property type="nucleotide sequence ID" value="NZ_PCDP01000020.1"/>
</dbReference>
<accession>A0A2W4CSK6</accession>
<dbReference type="Pfam" id="PF00582">
    <property type="entry name" value="Usp"/>
    <property type="match status" value="1"/>
</dbReference>
<evidence type="ECO:0000313" key="3">
    <source>
        <dbReference type="EMBL" id="PZM15392.1"/>
    </source>
</evidence>
<dbReference type="InterPro" id="IPR006015">
    <property type="entry name" value="Universal_stress_UspA"/>
</dbReference>
<dbReference type="PRINTS" id="PR01438">
    <property type="entry name" value="UNVRSLSTRESS"/>
</dbReference>